<dbReference type="PANTHER" id="PTHR42756:SF1">
    <property type="entry name" value="TRANSCRIPTIONAL REPRESSOR OF EMRAB OPERON"/>
    <property type="match status" value="1"/>
</dbReference>
<dbReference type="RefSeq" id="WP_071861994.1">
    <property type="nucleotide sequence ID" value="NZ_CP151541.1"/>
</dbReference>
<keyword evidence="2" id="KW-0238">DNA-binding</keyword>
<dbReference type="OrthoDB" id="9799747at2"/>
<accession>A0A1L8SVB9</accession>
<feature type="domain" description="HTH marR-type" evidence="4">
    <location>
        <begin position="3"/>
        <end position="139"/>
    </location>
</feature>
<dbReference type="GO" id="GO:0003700">
    <property type="term" value="F:DNA-binding transcription factor activity"/>
    <property type="evidence" value="ECO:0007669"/>
    <property type="project" value="InterPro"/>
</dbReference>
<dbReference type="InterPro" id="IPR036390">
    <property type="entry name" value="WH_DNA-bd_sf"/>
</dbReference>
<dbReference type="InterPro" id="IPR036388">
    <property type="entry name" value="WH-like_DNA-bd_sf"/>
</dbReference>
<comment type="caution">
    <text evidence="5">The sequence shown here is derived from an EMBL/GenBank/DDBJ whole genome shotgun (WGS) entry which is preliminary data.</text>
</comment>
<dbReference type="GO" id="GO:0003677">
    <property type="term" value="F:DNA binding"/>
    <property type="evidence" value="ECO:0007669"/>
    <property type="project" value="UniProtKB-KW"/>
</dbReference>
<dbReference type="EMBL" id="JXKM01000004">
    <property type="protein sequence ID" value="OJG36039.1"/>
    <property type="molecule type" value="Genomic_DNA"/>
</dbReference>
<gene>
    <name evidence="5" type="ORF">RV00_GL002183</name>
</gene>
<dbReference type="Gene3D" id="1.10.10.10">
    <property type="entry name" value="Winged helix-like DNA-binding domain superfamily/Winged helix DNA-binding domain"/>
    <property type="match status" value="1"/>
</dbReference>
<dbReference type="STRING" id="319970.RV00_GL002183"/>
<dbReference type="Proteomes" id="UP000183700">
    <property type="component" value="Unassembled WGS sequence"/>
</dbReference>
<name>A0A1L8SVB9_9ENTE</name>
<evidence type="ECO:0000256" key="3">
    <source>
        <dbReference type="ARBA" id="ARBA00023163"/>
    </source>
</evidence>
<reference evidence="5 6" key="1">
    <citation type="submission" date="2014-12" db="EMBL/GenBank/DDBJ databases">
        <title>Draft genome sequences of 29 type strains of Enterococci.</title>
        <authorList>
            <person name="Zhong Z."/>
            <person name="Sun Z."/>
            <person name="Liu W."/>
            <person name="Zhang W."/>
            <person name="Zhang H."/>
        </authorList>
    </citation>
    <scope>NUCLEOTIDE SEQUENCE [LARGE SCALE GENOMIC DNA]</scope>
    <source>
        <strain evidence="5 6">DSM 22802</strain>
    </source>
</reference>
<evidence type="ECO:0000313" key="6">
    <source>
        <dbReference type="Proteomes" id="UP000183700"/>
    </source>
</evidence>
<protein>
    <recommendedName>
        <fullName evidence="4">HTH marR-type domain-containing protein</fullName>
    </recommendedName>
</protein>
<evidence type="ECO:0000256" key="2">
    <source>
        <dbReference type="ARBA" id="ARBA00023125"/>
    </source>
</evidence>
<organism evidence="5 6">
    <name type="scientific">Enterococcus devriesei</name>
    <dbReference type="NCBI Taxonomy" id="319970"/>
    <lineage>
        <taxon>Bacteria</taxon>
        <taxon>Bacillati</taxon>
        <taxon>Bacillota</taxon>
        <taxon>Bacilli</taxon>
        <taxon>Lactobacillales</taxon>
        <taxon>Enterococcaceae</taxon>
        <taxon>Enterococcus</taxon>
    </lineage>
</organism>
<dbReference type="SMART" id="SM00347">
    <property type="entry name" value="HTH_MARR"/>
    <property type="match status" value="1"/>
</dbReference>
<dbReference type="InterPro" id="IPR023187">
    <property type="entry name" value="Tscrpt_reg_MarR-type_CS"/>
</dbReference>
<dbReference type="Pfam" id="PF01047">
    <property type="entry name" value="MarR"/>
    <property type="match status" value="1"/>
</dbReference>
<dbReference type="PANTHER" id="PTHR42756">
    <property type="entry name" value="TRANSCRIPTIONAL REGULATOR, MARR"/>
    <property type="match status" value="1"/>
</dbReference>
<sequence>MNEQELNIALTNKYMELNSLFTQFFRENSRGPIKFENRNRGQGQILNIIRNHGTITQKDLVNQLDMRPQSASEMIRKLEKKEYITREKSEADKRVMNIHLTSRGKIAAQQSDDFRPIVLEALTHEEKEQFDHIMNKLIAELEPQVRHKPRSRRGRDH</sequence>
<dbReference type="PROSITE" id="PS01117">
    <property type="entry name" value="HTH_MARR_1"/>
    <property type="match status" value="1"/>
</dbReference>
<keyword evidence="1" id="KW-0805">Transcription regulation</keyword>
<evidence type="ECO:0000259" key="4">
    <source>
        <dbReference type="PROSITE" id="PS50995"/>
    </source>
</evidence>
<dbReference type="AlphaFoldDB" id="A0A1L8SVB9"/>
<keyword evidence="6" id="KW-1185">Reference proteome</keyword>
<dbReference type="InterPro" id="IPR000835">
    <property type="entry name" value="HTH_MarR-typ"/>
</dbReference>
<dbReference type="SUPFAM" id="SSF46785">
    <property type="entry name" value="Winged helix' DNA-binding domain"/>
    <property type="match status" value="1"/>
</dbReference>
<dbReference type="PROSITE" id="PS50995">
    <property type="entry name" value="HTH_MARR_2"/>
    <property type="match status" value="1"/>
</dbReference>
<evidence type="ECO:0000256" key="1">
    <source>
        <dbReference type="ARBA" id="ARBA00023015"/>
    </source>
</evidence>
<keyword evidence="3" id="KW-0804">Transcription</keyword>
<proteinExistence type="predicted"/>
<evidence type="ECO:0000313" key="5">
    <source>
        <dbReference type="EMBL" id="OJG36039.1"/>
    </source>
</evidence>